<evidence type="ECO:0000313" key="2">
    <source>
        <dbReference type="EMBL" id="CCO35591.1"/>
    </source>
</evidence>
<sequence>MTDINQKYKYAYLVVIPNPEEGVLGIQCRVKNSTQLPSDPNMPSTSAKYLFWLKIGDTSQEEPWSRLKDAAIIEFSDPEIVEKGHLGGGKQLENKVLSDYEQGGMGETNRSEWRALYADSEDGARDLCKRLKSLLDHYNPPGLKKDFTRKKSFQEVIETLNKAKQNTPPVKHGAPSDLDFITPMVTIIIVPSVHHHDGRNRGYVRETLQGKMRRFWVHLSGTMSNHATPYHLVSSYWISETPDFAYNSFRTEKDKTSQSQAMKDTQDDLNTVLKDLLSDRQNFQLFSPEYESKTAKGWYYIDLKDPDTDKKALEQYIKVLVKLRDFVDNFNLRDPQGKELPKSPKPPRDKSPSV</sequence>
<evidence type="ECO:0000313" key="3">
    <source>
        <dbReference type="Proteomes" id="UP000012065"/>
    </source>
</evidence>
<organism evidence="2 3">
    <name type="scientific">Thanatephorus cucumeris (strain AG1-IB / isolate 7/3/14)</name>
    <name type="common">Lettuce bottom rot fungus</name>
    <name type="synonym">Rhizoctonia solani</name>
    <dbReference type="NCBI Taxonomy" id="1108050"/>
    <lineage>
        <taxon>Eukaryota</taxon>
        <taxon>Fungi</taxon>
        <taxon>Dikarya</taxon>
        <taxon>Basidiomycota</taxon>
        <taxon>Agaricomycotina</taxon>
        <taxon>Agaricomycetes</taxon>
        <taxon>Cantharellales</taxon>
        <taxon>Ceratobasidiaceae</taxon>
        <taxon>Rhizoctonia</taxon>
        <taxon>Rhizoctonia solani AG-1</taxon>
    </lineage>
</organism>
<reference evidence="2 3" key="1">
    <citation type="journal article" date="2013" name="J. Biotechnol.">
        <title>Establishment and interpretation of the genome sequence of the phytopathogenic fungus Rhizoctonia solani AG1-IB isolate 7/3/14.</title>
        <authorList>
            <person name="Wibberg D.W."/>
            <person name="Jelonek L.J."/>
            <person name="Rupp O.R."/>
            <person name="Hennig M.H."/>
            <person name="Eikmeyer F.E."/>
            <person name="Goesmann A.G."/>
            <person name="Hartmann A.H."/>
            <person name="Borriss R.B."/>
            <person name="Grosch R.G."/>
            <person name="Puehler A.P."/>
            <person name="Schlueter A.S."/>
        </authorList>
    </citation>
    <scope>NUCLEOTIDE SEQUENCE [LARGE SCALE GENOMIC DNA]</scope>
    <source>
        <strain evidence="3">AG1-IB / isolate 7/3/14</strain>
    </source>
</reference>
<comment type="caution">
    <text evidence="2">The sequence shown here is derived from an EMBL/GenBank/DDBJ whole genome shotgun (WGS) entry which is preliminary data.</text>
</comment>
<dbReference type="HOGENOM" id="CLU_783430_0_0_1"/>
<dbReference type="EMBL" id="CAOJ01014791">
    <property type="protein sequence ID" value="CCO35591.1"/>
    <property type="molecule type" value="Genomic_DNA"/>
</dbReference>
<dbReference type="AlphaFoldDB" id="M5C824"/>
<feature type="compositionally biased region" description="Basic and acidic residues" evidence="1">
    <location>
        <begin position="335"/>
        <end position="354"/>
    </location>
</feature>
<gene>
    <name evidence="2" type="ORF">BN14_09709</name>
</gene>
<dbReference type="Proteomes" id="UP000012065">
    <property type="component" value="Unassembled WGS sequence"/>
</dbReference>
<name>M5C824_THACB</name>
<protein>
    <submittedName>
        <fullName evidence="2">Uncharacterized protein</fullName>
    </submittedName>
</protein>
<proteinExistence type="predicted"/>
<feature type="region of interest" description="Disordered" evidence="1">
    <location>
        <begin position="331"/>
        <end position="354"/>
    </location>
</feature>
<evidence type="ECO:0000256" key="1">
    <source>
        <dbReference type="SAM" id="MobiDB-lite"/>
    </source>
</evidence>
<accession>M5C824</accession>